<evidence type="ECO:0000313" key="3">
    <source>
        <dbReference type="Proteomes" id="UP000050761"/>
    </source>
</evidence>
<gene>
    <name evidence="2" type="ORF">HPBE_LOCUS3951</name>
</gene>
<keyword evidence="3" id="KW-1185">Reference proteome</keyword>
<accession>A0A3P7ZUB1</accession>
<dbReference type="AlphaFoldDB" id="A0A183FCQ9"/>
<feature type="region of interest" description="Disordered" evidence="1">
    <location>
        <begin position="146"/>
        <end position="174"/>
    </location>
</feature>
<reference evidence="4" key="2">
    <citation type="submission" date="2019-09" db="UniProtKB">
        <authorList>
            <consortium name="WormBaseParasite"/>
        </authorList>
    </citation>
    <scope>IDENTIFICATION</scope>
</reference>
<evidence type="ECO:0000313" key="4">
    <source>
        <dbReference type="WBParaSite" id="HPBE_0000395101-mRNA-1"/>
    </source>
</evidence>
<name>A0A183FCQ9_HELPZ</name>
<dbReference type="EMBL" id="UZAH01021182">
    <property type="protein sequence ID" value="VDO53125.1"/>
    <property type="molecule type" value="Genomic_DNA"/>
</dbReference>
<proteinExistence type="predicted"/>
<reference evidence="2 3" key="1">
    <citation type="submission" date="2018-11" db="EMBL/GenBank/DDBJ databases">
        <authorList>
            <consortium name="Pathogen Informatics"/>
        </authorList>
    </citation>
    <scope>NUCLEOTIDE SEQUENCE [LARGE SCALE GENOMIC DNA]</scope>
</reference>
<feature type="region of interest" description="Disordered" evidence="1">
    <location>
        <begin position="20"/>
        <end position="125"/>
    </location>
</feature>
<accession>A0A183FCQ9</accession>
<dbReference type="WBParaSite" id="HPBE_0000395101-mRNA-1">
    <property type="protein sequence ID" value="HPBE_0000395101-mRNA-1"/>
    <property type="gene ID" value="HPBE_0000395101"/>
</dbReference>
<feature type="compositionally biased region" description="Basic and acidic residues" evidence="1">
    <location>
        <begin position="54"/>
        <end position="67"/>
    </location>
</feature>
<evidence type="ECO:0000256" key="1">
    <source>
        <dbReference type="SAM" id="MobiDB-lite"/>
    </source>
</evidence>
<dbReference type="Proteomes" id="UP000050761">
    <property type="component" value="Unassembled WGS sequence"/>
</dbReference>
<sequence>MLTQEELDHIAYIQRLAEESSAVVALPPRPPPPSVTAEHKHEEEDEFGLPRYAESIEHEREPSEKSEATSGADEGVLSDVYEEHAFEEKPSHWEPHVTPPSPPARTEDYVEDISSQTAQQHEQEMLTQEELDHIAYIQRLAEESSAVVALPPRPPPPSVTAEHKHEEEDEYGLP</sequence>
<dbReference type="OrthoDB" id="5828491at2759"/>
<organism evidence="3 4">
    <name type="scientific">Heligmosomoides polygyrus</name>
    <name type="common">Parasitic roundworm</name>
    <dbReference type="NCBI Taxonomy" id="6339"/>
    <lineage>
        <taxon>Eukaryota</taxon>
        <taxon>Metazoa</taxon>
        <taxon>Ecdysozoa</taxon>
        <taxon>Nematoda</taxon>
        <taxon>Chromadorea</taxon>
        <taxon>Rhabditida</taxon>
        <taxon>Rhabditina</taxon>
        <taxon>Rhabditomorpha</taxon>
        <taxon>Strongyloidea</taxon>
        <taxon>Heligmosomidae</taxon>
        <taxon>Heligmosomoides</taxon>
    </lineage>
</organism>
<evidence type="ECO:0000313" key="2">
    <source>
        <dbReference type="EMBL" id="VDO53125.1"/>
    </source>
</evidence>
<protein>
    <submittedName>
        <fullName evidence="4">Catalase</fullName>
    </submittedName>
</protein>
<feature type="compositionally biased region" description="Basic and acidic residues" evidence="1">
    <location>
        <begin position="81"/>
        <end position="95"/>
    </location>
</feature>